<feature type="transmembrane region" description="Helical" evidence="6">
    <location>
        <begin position="129"/>
        <end position="146"/>
    </location>
</feature>
<evidence type="ECO:0000256" key="4">
    <source>
        <dbReference type="ARBA" id="ARBA00022989"/>
    </source>
</evidence>
<feature type="domain" description="EamA" evidence="7">
    <location>
        <begin position="162"/>
        <end position="296"/>
    </location>
</feature>
<evidence type="ECO:0000313" key="8">
    <source>
        <dbReference type="EMBL" id="MEW9806027.1"/>
    </source>
</evidence>
<feature type="transmembrane region" description="Helical" evidence="6">
    <location>
        <begin position="77"/>
        <end position="95"/>
    </location>
</feature>
<evidence type="ECO:0000256" key="5">
    <source>
        <dbReference type="ARBA" id="ARBA00023136"/>
    </source>
</evidence>
<keyword evidence="3 6" id="KW-0812">Transmembrane</keyword>
<name>A0ABV3QY61_9HYPH</name>
<feature type="transmembrane region" description="Helical" evidence="6">
    <location>
        <begin position="101"/>
        <end position="122"/>
    </location>
</feature>
<accession>A0ABV3QY61</accession>
<dbReference type="Pfam" id="PF00892">
    <property type="entry name" value="EamA"/>
    <property type="match status" value="2"/>
</dbReference>
<feature type="transmembrane region" description="Helical" evidence="6">
    <location>
        <begin position="191"/>
        <end position="209"/>
    </location>
</feature>
<keyword evidence="4 6" id="KW-1133">Transmembrane helix</keyword>
<gene>
    <name evidence="8" type="ORF">ABUE31_08535</name>
</gene>
<dbReference type="SUPFAM" id="SSF103481">
    <property type="entry name" value="Multidrug resistance efflux transporter EmrE"/>
    <property type="match status" value="2"/>
</dbReference>
<dbReference type="InterPro" id="IPR000620">
    <property type="entry name" value="EamA_dom"/>
</dbReference>
<dbReference type="PANTHER" id="PTHR32322">
    <property type="entry name" value="INNER MEMBRANE TRANSPORTER"/>
    <property type="match status" value="1"/>
</dbReference>
<evidence type="ECO:0000256" key="2">
    <source>
        <dbReference type="ARBA" id="ARBA00007362"/>
    </source>
</evidence>
<evidence type="ECO:0000256" key="1">
    <source>
        <dbReference type="ARBA" id="ARBA00004141"/>
    </source>
</evidence>
<dbReference type="EMBL" id="JBFOCI010000002">
    <property type="protein sequence ID" value="MEW9806027.1"/>
    <property type="molecule type" value="Genomic_DNA"/>
</dbReference>
<dbReference type="RefSeq" id="WP_367723104.1">
    <property type="nucleotide sequence ID" value="NZ_JBFOCI010000002.1"/>
</dbReference>
<feature type="domain" description="EamA" evidence="7">
    <location>
        <begin position="16"/>
        <end position="145"/>
    </location>
</feature>
<feature type="transmembrane region" description="Helical" evidence="6">
    <location>
        <begin position="254"/>
        <end position="272"/>
    </location>
</feature>
<keyword evidence="9" id="KW-1185">Reference proteome</keyword>
<evidence type="ECO:0000256" key="3">
    <source>
        <dbReference type="ARBA" id="ARBA00022692"/>
    </source>
</evidence>
<dbReference type="PANTHER" id="PTHR32322:SF2">
    <property type="entry name" value="EAMA DOMAIN-CONTAINING PROTEIN"/>
    <property type="match status" value="1"/>
</dbReference>
<evidence type="ECO:0000313" key="9">
    <source>
        <dbReference type="Proteomes" id="UP001556196"/>
    </source>
</evidence>
<comment type="subcellular location">
    <subcellularLocation>
        <location evidence="1">Membrane</location>
        <topology evidence="1">Multi-pass membrane protein</topology>
    </subcellularLocation>
</comment>
<organism evidence="8 9">
    <name type="scientific">Mesorhizobium marinum</name>
    <dbReference type="NCBI Taxonomy" id="3228790"/>
    <lineage>
        <taxon>Bacteria</taxon>
        <taxon>Pseudomonadati</taxon>
        <taxon>Pseudomonadota</taxon>
        <taxon>Alphaproteobacteria</taxon>
        <taxon>Hyphomicrobiales</taxon>
        <taxon>Phyllobacteriaceae</taxon>
        <taxon>Mesorhizobium</taxon>
    </lineage>
</organism>
<feature type="transmembrane region" description="Helical" evidence="6">
    <location>
        <begin position="46"/>
        <end position="65"/>
    </location>
</feature>
<keyword evidence="5 6" id="KW-0472">Membrane</keyword>
<comment type="similarity">
    <text evidence="2">Belongs to the EamA transporter family.</text>
</comment>
<evidence type="ECO:0000256" key="6">
    <source>
        <dbReference type="SAM" id="Phobius"/>
    </source>
</evidence>
<evidence type="ECO:0000259" key="7">
    <source>
        <dbReference type="Pfam" id="PF00892"/>
    </source>
</evidence>
<reference evidence="8 9" key="1">
    <citation type="submission" date="2024-06" db="EMBL/GenBank/DDBJ databases">
        <authorList>
            <person name="Tuo L."/>
        </authorList>
    </citation>
    <scope>NUCLEOTIDE SEQUENCE [LARGE SCALE GENOMIC DNA]</scope>
    <source>
        <strain evidence="8 9">ZMM04-5</strain>
    </source>
</reference>
<protein>
    <submittedName>
        <fullName evidence="8">DMT family transporter</fullName>
    </submittedName>
</protein>
<feature type="transmembrane region" description="Helical" evidence="6">
    <location>
        <begin position="278"/>
        <end position="298"/>
    </location>
</feature>
<dbReference type="InterPro" id="IPR037185">
    <property type="entry name" value="EmrE-like"/>
</dbReference>
<dbReference type="Proteomes" id="UP001556196">
    <property type="component" value="Unassembled WGS sequence"/>
</dbReference>
<feature type="transmembrane region" description="Helical" evidence="6">
    <location>
        <begin position="158"/>
        <end position="179"/>
    </location>
</feature>
<dbReference type="InterPro" id="IPR050638">
    <property type="entry name" value="AA-Vitamin_Transporters"/>
</dbReference>
<comment type="caution">
    <text evidence="8">The sequence shown here is derived from an EMBL/GenBank/DDBJ whole genome shotgun (WGS) entry which is preliminary data.</text>
</comment>
<proteinExistence type="inferred from homology"/>
<feature type="transmembrane region" description="Helical" evidence="6">
    <location>
        <begin position="221"/>
        <end position="242"/>
    </location>
</feature>
<sequence>MTEGRPGAPRTAMIARLAMLAYALIIAGSFSFGALAAPHVPSSVLNLVRFLAAFLLMAALLRIVRGPLKVPVAPWRFLLLGGLMGAYFVLMFIALQLTDPVSTSAVFTLIPFMAAGFGFLLLGQRTHPVVLAGLMIAAAGALWVIFRGEIARLSAFHVSTGGVIFFIGCACQALYAPLVRLLSRGESVFEFTVWTLLGCTLCLLPFAIPQLAETDWAGLNWVVWGAIAYLVIFATAISFFLLQYASMHLPSAKVFPYAYLTPSFVIVLEAGLGHGLPSLAIVAGAALTVLGLLVILLGRD</sequence>